<protein>
    <recommendedName>
        <fullName evidence="4">Peptidase M20 dimerisation domain-containing protein</fullName>
    </recommendedName>
</protein>
<accession>A0A8K1GRS0</accession>
<dbReference type="GO" id="GO:0016805">
    <property type="term" value="F:dipeptidase activity"/>
    <property type="evidence" value="ECO:0007669"/>
    <property type="project" value="TreeGrafter"/>
</dbReference>
<evidence type="ECO:0000259" key="4">
    <source>
        <dbReference type="Pfam" id="PF07687"/>
    </source>
</evidence>
<evidence type="ECO:0000313" key="5">
    <source>
        <dbReference type="EMBL" id="TRZ24066.1"/>
    </source>
</evidence>
<dbReference type="Gene3D" id="3.40.630.10">
    <property type="entry name" value="Zn peptidases"/>
    <property type="match status" value="1"/>
</dbReference>
<reference evidence="5" key="1">
    <citation type="submission" date="2019-04" db="EMBL/GenBank/DDBJ databases">
        <title>Genome assembly of Zosterops borbonicus 15179.</title>
        <authorList>
            <person name="Leroy T."/>
            <person name="Anselmetti Y."/>
            <person name="Tilak M.-K."/>
            <person name="Nabholz B."/>
        </authorList>
    </citation>
    <scope>NUCLEOTIDE SEQUENCE</scope>
    <source>
        <strain evidence="5">HGM_15179</strain>
        <tissue evidence="5">Muscle</tissue>
    </source>
</reference>
<dbReference type="Gene3D" id="3.30.70.360">
    <property type="match status" value="1"/>
</dbReference>
<dbReference type="Pfam" id="PF01546">
    <property type="entry name" value="Peptidase_M20"/>
    <property type="match status" value="1"/>
</dbReference>
<evidence type="ECO:0000313" key="6">
    <source>
        <dbReference type="Proteomes" id="UP000796761"/>
    </source>
</evidence>
<dbReference type="SUPFAM" id="SSF53187">
    <property type="entry name" value="Zn-dependent exopeptidases"/>
    <property type="match status" value="1"/>
</dbReference>
<dbReference type="InterPro" id="IPR002933">
    <property type="entry name" value="Peptidase_M20"/>
</dbReference>
<evidence type="ECO:0000256" key="2">
    <source>
        <dbReference type="ARBA" id="ARBA00022723"/>
    </source>
</evidence>
<organism evidence="5 6">
    <name type="scientific">Zosterops borbonicus</name>
    <dbReference type="NCBI Taxonomy" id="364589"/>
    <lineage>
        <taxon>Eukaryota</taxon>
        <taxon>Metazoa</taxon>
        <taxon>Chordata</taxon>
        <taxon>Craniata</taxon>
        <taxon>Vertebrata</taxon>
        <taxon>Euteleostomi</taxon>
        <taxon>Archelosauria</taxon>
        <taxon>Archosauria</taxon>
        <taxon>Dinosauria</taxon>
        <taxon>Saurischia</taxon>
        <taxon>Theropoda</taxon>
        <taxon>Coelurosauria</taxon>
        <taxon>Aves</taxon>
        <taxon>Neognathae</taxon>
        <taxon>Neoaves</taxon>
        <taxon>Telluraves</taxon>
        <taxon>Australaves</taxon>
        <taxon>Passeriformes</taxon>
        <taxon>Sylvioidea</taxon>
        <taxon>Zosteropidae</taxon>
        <taxon>Zosterops</taxon>
    </lineage>
</organism>
<keyword evidence="3" id="KW-0378">Hydrolase</keyword>
<keyword evidence="2" id="KW-0479">Metal-binding</keyword>
<gene>
    <name evidence="5" type="ORF">HGM15179_003043</name>
</gene>
<dbReference type="InterPro" id="IPR051458">
    <property type="entry name" value="Cyt/Met_Dipeptidase"/>
</dbReference>
<evidence type="ECO:0000256" key="3">
    <source>
        <dbReference type="ARBA" id="ARBA00022801"/>
    </source>
</evidence>
<name>A0A8K1GRS0_9PASS</name>
<comment type="caution">
    <text evidence="5">The sequence shown here is derived from an EMBL/GenBank/DDBJ whole genome shotgun (WGS) entry which is preliminary data.</text>
</comment>
<dbReference type="GO" id="GO:0046872">
    <property type="term" value="F:metal ion binding"/>
    <property type="evidence" value="ECO:0007669"/>
    <property type="project" value="UniProtKB-KW"/>
</dbReference>
<dbReference type="PANTHER" id="PTHR43270">
    <property type="entry name" value="BETA-ALA-HIS DIPEPTIDASE"/>
    <property type="match status" value="1"/>
</dbReference>
<dbReference type="AlphaFoldDB" id="A0A8K1GRS0"/>
<dbReference type="InterPro" id="IPR011650">
    <property type="entry name" value="Peptidase_M20_dimer"/>
</dbReference>
<sequence length="526" mass="58350">MTSTTSVTRALALPIPGPHRKLGGGRRKGCINKVLQDSICFSPVLLSKAVMSSSSSSLEMEIFQYIDAHQNEFTKDLKEWVAVESDSIQPHLRKEVMRMMTLAADRLTALGATVNLVNLGSHQLPDGQVLPLPSVILGELGKDPQNPTVCFYGHVDVQPAKKEDGWNTDPYTLTEINGNLYGRGATDNKGPVLAWINAVETVRALKSAVPVNFKFVIEGMEEAGSLGLEKLLQEENQSFFSDVDYIVISDNLWLSNKKPALTYGSRGNACFFVEVECGSKDLHSGTFTKGVMIAKGKKQAPFLLISVSYFTDSLVDCTGRIQIPGIYDSVAALMEEERKLYESIEFDLEEHRNNCGVKKFLYSTKEEILLHLWRYPSLSIHGIEGAFHEPGIKTVIPAKVIGKFSIRQVPHMDLSVVRKQVVEHLEGVFSKRNSPNKLKVSMPLGAKPWLADVNDLLYKAGRRAIKTVFGEDPDFIRDGSTIPVARMFQTVTKKSVMMLPIGAADDGEHSQNEKISRFLSFVCFCY</sequence>
<dbReference type="Proteomes" id="UP000796761">
    <property type="component" value="Unassembled WGS sequence"/>
</dbReference>
<proteinExistence type="predicted"/>
<dbReference type="GO" id="GO:0005829">
    <property type="term" value="C:cytosol"/>
    <property type="evidence" value="ECO:0007669"/>
    <property type="project" value="TreeGrafter"/>
</dbReference>
<dbReference type="GO" id="GO:0006508">
    <property type="term" value="P:proteolysis"/>
    <property type="evidence" value="ECO:0007669"/>
    <property type="project" value="UniProtKB-KW"/>
</dbReference>
<dbReference type="OrthoDB" id="7832001at2759"/>
<dbReference type="EMBL" id="SWJQ01000054">
    <property type="protein sequence ID" value="TRZ24066.1"/>
    <property type="molecule type" value="Genomic_DNA"/>
</dbReference>
<evidence type="ECO:0000256" key="1">
    <source>
        <dbReference type="ARBA" id="ARBA00022670"/>
    </source>
</evidence>
<keyword evidence="1" id="KW-0645">Protease</keyword>
<dbReference type="CDD" id="cd05676">
    <property type="entry name" value="M20_dipept_like_CNDP"/>
    <property type="match status" value="1"/>
</dbReference>
<feature type="domain" description="Peptidase M20 dimerisation" evidence="4">
    <location>
        <begin position="356"/>
        <end position="428"/>
    </location>
</feature>
<dbReference type="PANTHER" id="PTHR43270:SF1">
    <property type="entry name" value="BETA-ALA-HIS DIPEPTIDASE"/>
    <property type="match status" value="1"/>
</dbReference>
<dbReference type="Pfam" id="PF07687">
    <property type="entry name" value="M20_dimer"/>
    <property type="match status" value="1"/>
</dbReference>
<keyword evidence="6" id="KW-1185">Reference proteome</keyword>